<name>A0A1B7MUT8_9AGAM</name>
<evidence type="ECO:0000313" key="2">
    <source>
        <dbReference type="Proteomes" id="UP000092154"/>
    </source>
</evidence>
<dbReference type="STRING" id="1314800.A0A1B7MUT8"/>
<dbReference type="OrthoDB" id="5598396at2759"/>
<dbReference type="Proteomes" id="UP000092154">
    <property type="component" value="Unassembled WGS sequence"/>
</dbReference>
<keyword evidence="2" id="KW-1185">Reference proteome</keyword>
<dbReference type="AlphaFoldDB" id="A0A1B7MUT8"/>
<gene>
    <name evidence="1" type="ORF">K503DRAFT_670756</name>
</gene>
<organism evidence="1 2">
    <name type="scientific">Rhizopogon vinicolor AM-OR11-026</name>
    <dbReference type="NCBI Taxonomy" id="1314800"/>
    <lineage>
        <taxon>Eukaryota</taxon>
        <taxon>Fungi</taxon>
        <taxon>Dikarya</taxon>
        <taxon>Basidiomycota</taxon>
        <taxon>Agaricomycotina</taxon>
        <taxon>Agaricomycetes</taxon>
        <taxon>Agaricomycetidae</taxon>
        <taxon>Boletales</taxon>
        <taxon>Suillineae</taxon>
        <taxon>Rhizopogonaceae</taxon>
        <taxon>Rhizopogon</taxon>
    </lineage>
</organism>
<feature type="non-terminal residue" evidence="1">
    <location>
        <position position="1"/>
    </location>
</feature>
<evidence type="ECO:0000313" key="1">
    <source>
        <dbReference type="EMBL" id="OAX36359.1"/>
    </source>
</evidence>
<protein>
    <submittedName>
        <fullName evidence="1">Uncharacterized protein</fullName>
    </submittedName>
</protein>
<sequence>YVTFMADHINTRSAGNNISGICSQLKEFYPYVRINLCSRLVLCTFKPVQCKLPLPSPPSHDDILFMAQLLYGFHGLLRLDELVVPDNTKLRVHGKLTLRMSVSLADSHYSFVLYSHKTDVNFKGDAIAIQQVVEADFQGTFLNYLIYLDRLFPVYSTLLVLEDGSMPSHPWLISRLHQFFPLGHSLRAGGVISLAASGVPAAQIQTL</sequence>
<reference evidence="1 2" key="1">
    <citation type="submission" date="2016-06" db="EMBL/GenBank/DDBJ databases">
        <title>Comparative genomics of the ectomycorrhizal sister species Rhizopogon vinicolor and Rhizopogon vesiculosus (Basidiomycota: Boletales) reveals a divergence of the mating type B locus.</title>
        <authorList>
            <consortium name="DOE Joint Genome Institute"/>
            <person name="Mujic A.B."/>
            <person name="Kuo A."/>
            <person name="Tritt A."/>
            <person name="Lipzen A."/>
            <person name="Chen C."/>
            <person name="Johnson J."/>
            <person name="Sharma A."/>
            <person name="Barry K."/>
            <person name="Grigoriev I.V."/>
            <person name="Spatafora J.W."/>
        </authorList>
    </citation>
    <scope>NUCLEOTIDE SEQUENCE [LARGE SCALE GENOMIC DNA]</scope>
    <source>
        <strain evidence="1 2">AM-OR11-026</strain>
    </source>
</reference>
<feature type="non-terminal residue" evidence="1">
    <location>
        <position position="207"/>
    </location>
</feature>
<dbReference type="EMBL" id="KV448422">
    <property type="protein sequence ID" value="OAX36359.1"/>
    <property type="molecule type" value="Genomic_DNA"/>
</dbReference>
<dbReference type="InParanoid" id="A0A1B7MUT8"/>
<accession>A0A1B7MUT8</accession>
<proteinExistence type="predicted"/>